<dbReference type="GO" id="GO:1902600">
    <property type="term" value="P:proton transmembrane transport"/>
    <property type="evidence" value="ECO:0007669"/>
    <property type="project" value="InterPro"/>
</dbReference>
<dbReference type="GO" id="GO:0005886">
    <property type="term" value="C:plasma membrane"/>
    <property type="evidence" value="ECO:0007669"/>
    <property type="project" value="UniProtKB-SubCell"/>
</dbReference>
<dbReference type="InterPro" id="IPR003148">
    <property type="entry name" value="RCK_N"/>
</dbReference>
<keyword evidence="7" id="KW-0633">Potassium transport</keyword>
<dbReference type="Pfam" id="PF02254">
    <property type="entry name" value="TrkA_N"/>
    <property type="match status" value="1"/>
</dbReference>
<keyword evidence="4" id="KW-0050">Antiport</keyword>
<keyword evidence="8 13" id="KW-0812">Transmembrane</keyword>
<comment type="subcellular location">
    <subcellularLocation>
        <location evidence="1">Cell inner membrane</location>
        <topology evidence="1">Multi-pass membrane protein</topology>
    </subcellularLocation>
</comment>
<dbReference type="PANTHER" id="PTHR46157">
    <property type="entry name" value="K(+) EFFLUX ANTIPORTER 3, CHLOROPLASTIC"/>
    <property type="match status" value="1"/>
</dbReference>
<protein>
    <submittedName>
        <fullName evidence="15">Potassium transporter</fullName>
    </submittedName>
</protein>
<dbReference type="InterPro" id="IPR006153">
    <property type="entry name" value="Cation/H_exchanger_TM"/>
</dbReference>
<feature type="transmembrane region" description="Helical" evidence="13">
    <location>
        <begin position="191"/>
        <end position="211"/>
    </location>
</feature>
<keyword evidence="5" id="KW-1003">Cell membrane</keyword>
<keyword evidence="12 13" id="KW-0472">Membrane</keyword>
<dbReference type="Gene3D" id="3.40.50.720">
    <property type="entry name" value="NAD(P)-binding Rossmann-like Domain"/>
    <property type="match status" value="1"/>
</dbReference>
<dbReference type="Gene3D" id="1.20.1530.20">
    <property type="match status" value="1"/>
</dbReference>
<dbReference type="InterPro" id="IPR036291">
    <property type="entry name" value="NAD(P)-bd_dom_sf"/>
</dbReference>
<name>A0A2W2BQL7_9HYPH</name>
<evidence type="ECO:0000256" key="6">
    <source>
        <dbReference type="ARBA" id="ARBA00022519"/>
    </source>
</evidence>
<dbReference type="AlphaFoldDB" id="A0A2W2BQL7"/>
<dbReference type="GO" id="GO:0015297">
    <property type="term" value="F:antiporter activity"/>
    <property type="evidence" value="ECO:0007669"/>
    <property type="project" value="UniProtKB-KW"/>
</dbReference>
<keyword evidence="9" id="KW-0630">Potassium</keyword>
<keyword evidence="11" id="KW-0406">Ion transport</keyword>
<feature type="transmembrane region" description="Helical" evidence="13">
    <location>
        <begin position="57"/>
        <end position="76"/>
    </location>
</feature>
<dbReference type="Proteomes" id="UP000248795">
    <property type="component" value="Unassembled WGS sequence"/>
</dbReference>
<feature type="transmembrane region" description="Helical" evidence="13">
    <location>
        <begin position="339"/>
        <end position="360"/>
    </location>
</feature>
<evidence type="ECO:0000256" key="5">
    <source>
        <dbReference type="ARBA" id="ARBA00022475"/>
    </source>
</evidence>
<dbReference type="PROSITE" id="PS51201">
    <property type="entry name" value="RCK_N"/>
    <property type="match status" value="1"/>
</dbReference>
<feature type="transmembrane region" description="Helical" evidence="13">
    <location>
        <begin position="223"/>
        <end position="242"/>
    </location>
</feature>
<keyword evidence="6" id="KW-0997">Cell inner membrane</keyword>
<keyword evidence="10 13" id="KW-1133">Transmembrane helix</keyword>
<dbReference type="InterPro" id="IPR038770">
    <property type="entry name" value="Na+/solute_symporter_sf"/>
</dbReference>
<proteinExistence type="inferred from homology"/>
<dbReference type="InterPro" id="IPR006036">
    <property type="entry name" value="K_uptake_TrkA"/>
</dbReference>
<dbReference type="NCBIfam" id="TIGR00932">
    <property type="entry name" value="2a37"/>
    <property type="match status" value="1"/>
</dbReference>
<sequence length="620" mass="66073">MNPQDLLLGAFIYLAAAVIAAPIATRLGLGSVLGYLVAGMIVGPSVLGLIGREGADVMHFAEFGVVVMLFLVGLELQPSKLWELRRPIIGLGGLQVVITAAVIGGGAFLIGFDWKAALATGLILAMSSTAIVLQSLNERGLLKTTAGQSCFSVLLFQDIAVIPILAFLPLLAATQAHDAHGATLIGDLPGWAQTVAVLGAVAIIVLAGRFLTRPLFRLVAETGIREVFVGLALVMVVGIALLMQLVGLSAALGTFLAGVVLAESEYRHELEMDLEPFKGLLLAVFFIAVGAGINFGLLLSQPLLILGLVLGFIAVKLAVLFILARLFGMCTPDASRFAFSLAQGGEFAFVLISFAAGLALLDAEQAGLLVAVVALSMAAAPLLMIFDSKVVQPRFDGEGTSRADDRIEESGTRVIIAGHGRYGMTVGRLLSASGIRAVVLDHDAEQIDALRKFGYKVYYGDASRPDLLEAAGAGEAQALVIAIDDKEKALEIVETARRHFPKLRILARAFDRVHAYRLFNAGVEDVYREVFASSVDMGEQLLVRLGVHPFEAHRAANRFKSHDEKLIRRAARHVDDTQRLIDLARQGSEEIERVLATDMGGVHVSPDHGWEAPDATRGES</sequence>
<organism evidence="15 16">
    <name type="scientific">Aestuariivirga litoralis</name>
    <dbReference type="NCBI Taxonomy" id="2650924"/>
    <lineage>
        <taxon>Bacteria</taxon>
        <taxon>Pseudomonadati</taxon>
        <taxon>Pseudomonadota</taxon>
        <taxon>Alphaproteobacteria</taxon>
        <taxon>Hyphomicrobiales</taxon>
        <taxon>Aestuariivirgaceae</taxon>
        <taxon>Aestuariivirga</taxon>
    </lineage>
</organism>
<reference evidence="16" key="1">
    <citation type="submission" date="2018-06" db="EMBL/GenBank/DDBJ databases">
        <title>Aestuariibacter litoralis strain KCTC 52945T.</title>
        <authorList>
            <person name="Li X."/>
            <person name="Salam N."/>
            <person name="Li J.-L."/>
            <person name="Chen Y.-M."/>
            <person name="Yang Z.-W."/>
            <person name="Zhang L.-Y."/>
            <person name="Han M.-X."/>
            <person name="Xiao M."/>
            <person name="Li W.-J."/>
        </authorList>
    </citation>
    <scope>NUCLEOTIDE SEQUENCE [LARGE SCALE GENOMIC DNA]</scope>
    <source>
        <strain evidence="16">KCTC 52945</strain>
    </source>
</reference>
<feature type="transmembrane region" description="Helical" evidence="13">
    <location>
        <begin position="32"/>
        <end position="51"/>
    </location>
</feature>
<evidence type="ECO:0000259" key="14">
    <source>
        <dbReference type="PROSITE" id="PS51201"/>
    </source>
</evidence>
<feature type="transmembrane region" description="Helical" evidence="13">
    <location>
        <begin position="149"/>
        <end position="171"/>
    </location>
</feature>
<dbReference type="GO" id="GO:0015079">
    <property type="term" value="F:potassium ion transmembrane transporter activity"/>
    <property type="evidence" value="ECO:0007669"/>
    <property type="project" value="InterPro"/>
</dbReference>
<evidence type="ECO:0000256" key="9">
    <source>
        <dbReference type="ARBA" id="ARBA00022958"/>
    </source>
</evidence>
<evidence type="ECO:0000313" key="15">
    <source>
        <dbReference type="EMBL" id="PZF78489.1"/>
    </source>
</evidence>
<keyword evidence="3" id="KW-0813">Transport</keyword>
<evidence type="ECO:0000256" key="1">
    <source>
        <dbReference type="ARBA" id="ARBA00004429"/>
    </source>
</evidence>
<evidence type="ECO:0000256" key="2">
    <source>
        <dbReference type="ARBA" id="ARBA00005551"/>
    </source>
</evidence>
<gene>
    <name evidence="15" type="ORF">DK847_01360</name>
</gene>
<dbReference type="RefSeq" id="WP_111195816.1">
    <property type="nucleotide sequence ID" value="NZ_QKVK01000001.1"/>
</dbReference>
<feature type="transmembrane region" description="Helical" evidence="13">
    <location>
        <begin position="6"/>
        <end position="25"/>
    </location>
</feature>
<dbReference type="PRINTS" id="PR00335">
    <property type="entry name" value="KUPTAKETRKA"/>
</dbReference>
<evidence type="ECO:0000313" key="16">
    <source>
        <dbReference type="Proteomes" id="UP000248795"/>
    </source>
</evidence>
<dbReference type="FunFam" id="3.40.50.720:FF:000036">
    <property type="entry name" value="Glutathione-regulated potassium-efflux system protein KefB"/>
    <property type="match status" value="1"/>
</dbReference>
<evidence type="ECO:0000256" key="10">
    <source>
        <dbReference type="ARBA" id="ARBA00022989"/>
    </source>
</evidence>
<accession>A0A2W2BQL7</accession>
<dbReference type="FunFam" id="1.20.1530.20:FF:000001">
    <property type="entry name" value="Glutathione-regulated potassium-efflux system protein KefB"/>
    <property type="match status" value="1"/>
</dbReference>
<evidence type="ECO:0000256" key="7">
    <source>
        <dbReference type="ARBA" id="ARBA00022538"/>
    </source>
</evidence>
<feature type="transmembrane region" description="Helical" evidence="13">
    <location>
        <begin position="303"/>
        <end position="327"/>
    </location>
</feature>
<feature type="transmembrane region" description="Helical" evidence="13">
    <location>
        <begin position="88"/>
        <end position="110"/>
    </location>
</feature>
<dbReference type="PANTHER" id="PTHR46157:SF4">
    <property type="entry name" value="K(+) EFFLUX ANTIPORTER 3, CHLOROPLASTIC"/>
    <property type="match status" value="1"/>
</dbReference>
<keyword evidence="16" id="KW-1185">Reference proteome</keyword>
<evidence type="ECO:0000256" key="8">
    <source>
        <dbReference type="ARBA" id="ARBA00022692"/>
    </source>
</evidence>
<feature type="transmembrane region" description="Helical" evidence="13">
    <location>
        <begin position="278"/>
        <end position="297"/>
    </location>
</feature>
<evidence type="ECO:0000256" key="4">
    <source>
        <dbReference type="ARBA" id="ARBA00022449"/>
    </source>
</evidence>
<dbReference type="EMBL" id="QKVK01000001">
    <property type="protein sequence ID" value="PZF78489.1"/>
    <property type="molecule type" value="Genomic_DNA"/>
</dbReference>
<dbReference type="InterPro" id="IPR004771">
    <property type="entry name" value="K/H_exchanger"/>
</dbReference>
<evidence type="ECO:0000256" key="12">
    <source>
        <dbReference type="ARBA" id="ARBA00023136"/>
    </source>
</evidence>
<evidence type="ECO:0000256" key="3">
    <source>
        <dbReference type="ARBA" id="ARBA00022448"/>
    </source>
</evidence>
<dbReference type="Pfam" id="PF00999">
    <property type="entry name" value="Na_H_Exchanger"/>
    <property type="match status" value="1"/>
</dbReference>
<evidence type="ECO:0000256" key="13">
    <source>
        <dbReference type="SAM" id="Phobius"/>
    </source>
</evidence>
<dbReference type="SUPFAM" id="SSF51735">
    <property type="entry name" value="NAD(P)-binding Rossmann-fold domains"/>
    <property type="match status" value="1"/>
</dbReference>
<feature type="domain" description="RCK N-terminal" evidence="14">
    <location>
        <begin position="411"/>
        <end position="530"/>
    </location>
</feature>
<evidence type="ECO:0000256" key="11">
    <source>
        <dbReference type="ARBA" id="ARBA00023065"/>
    </source>
</evidence>
<comment type="similarity">
    <text evidence="2">Belongs to the monovalent cation:proton antiporter 2 (CPA2) transporter (TC 2.A.37) family.</text>
</comment>
<comment type="caution">
    <text evidence="15">The sequence shown here is derived from an EMBL/GenBank/DDBJ whole genome shotgun (WGS) entry which is preliminary data.</text>
</comment>
<feature type="transmembrane region" description="Helical" evidence="13">
    <location>
        <begin position="366"/>
        <end position="386"/>
    </location>
</feature>